<dbReference type="NCBIfam" id="TIGR01630">
    <property type="entry name" value="psiM2_ORF9"/>
    <property type="match status" value="1"/>
</dbReference>
<dbReference type="InterPro" id="IPR006517">
    <property type="entry name" value="Phage_terminase_lsu-like_C"/>
</dbReference>
<feature type="region of interest" description="Disordered" evidence="1">
    <location>
        <begin position="80"/>
        <end position="99"/>
    </location>
</feature>
<evidence type="ECO:0000313" key="2">
    <source>
        <dbReference type="EMBL" id="CAI2719751.1"/>
    </source>
</evidence>
<keyword evidence="3" id="KW-1185">Reference proteome</keyword>
<name>A0ABM9HHK5_9BACT</name>
<sequence>MAGFKSISRLAHGYADIRRSLARAITPFGRTSAEHKEERRQRACRELKFFAETYFPHYLTEKPSKMHRHFYRRFQQAIDRAQSPKQRGKGSFPSRIAQAAPRGHAKSTITSLILPLWCIAAGKRKFIGLVSDTTEQAADFLEFIKAELEVNERLIEDFPKACGEGRTWKSGQVITANGIKLKCWGKRKAMRGARHGHRRPDLIICDDLESDENIDSPEQRAKDREWFFKALMKIGGRYSVYLVVGTLLHYDSLLAHLLKRPGWQADTWCAVMAWSASPLWEEWEHLFAARKEKEADRFFQQHKKKMLAGTEVLWPKVEDYYYLMKMRVSDGPAYFDSEKQNQPINPDDCLFQEGWFRYVDETEVARKLAGGEYTEIYGAVDPSLGKQSQKADPSAIVIAGVDAEGCIDVLEADIQKRHPDAIMEDLFAYHQRYGLAVLGIEEIQFQELFKDLVIKESAKRRLYLPVEGLRPNTDKVLRITKIQPQIKNGVIRFRRHQTQLLDQLRYFPKADHDDGPDALEMTFSLITQAHHSGPRVRLL</sequence>
<organism evidence="2 3">
    <name type="scientific">Nitrospina watsonii</name>
    <dbReference type="NCBI Taxonomy" id="1323948"/>
    <lineage>
        <taxon>Bacteria</taxon>
        <taxon>Pseudomonadati</taxon>
        <taxon>Nitrospinota/Tectimicrobiota group</taxon>
        <taxon>Nitrospinota</taxon>
        <taxon>Nitrospinia</taxon>
        <taxon>Nitrospinales</taxon>
        <taxon>Nitrospinaceae</taxon>
        <taxon>Nitrospina</taxon>
    </lineage>
</organism>
<reference evidence="2 3" key="1">
    <citation type="submission" date="2022-09" db="EMBL/GenBank/DDBJ databases">
        <authorList>
            <person name="Kop L."/>
        </authorList>
    </citation>
    <scope>NUCLEOTIDE SEQUENCE [LARGE SCALE GENOMIC DNA]</scope>
    <source>
        <strain evidence="2 3">347</strain>
    </source>
</reference>
<accession>A0ABM9HHK5</accession>
<protein>
    <submittedName>
        <fullName evidence="2">Phage protein</fullName>
    </submittedName>
</protein>
<dbReference type="Proteomes" id="UP001157733">
    <property type="component" value="Chromosome"/>
</dbReference>
<gene>
    <name evidence="2" type="ORF">NSPWAT_2895</name>
</gene>
<dbReference type="InterPro" id="IPR027417">
    <property type="entry name" value="P-loop_NTPase"/>
</dbReference>
<dbReference type="Gene3D" id="3.40.50.300">
    <property type="entry name" value="P-loop containing nucleotide triphosphate hydrolases"/>
    <property type="match status" value="1"/>
</dbReference>
<evidence type="ECO:0000313" key="3">
    <source>
        <dbReference type="Proteomes" id="UP001157733"/>
    </source>
</evidence>
<proteinExistence type="predicted"/>
<evidence type="ECO:0000256" key="1">
    <source>
        <dbReference type="SAM" id="MobiDB-lite"/>
    </source>
</evidence>
<dbReference type="EMBL" id="OX336137">
    <property type="protein sequence ID" value="CAI2719751.1"/>
    <property type="molecule type" value="Genomic_DNA"/>
</dbReference>